<gene>
    <name evidence="1" type="ORF">DUI87_16809</name>
</gene>
<comment type="caution">
    <text evidence="1">The sequence shown here is derived from an EMBL/GenBank/DDBJ whole genome shotgun (WGS) entry which is preliminary data.</text>
</comment>
<dbReference type="AlphaFoldDB" id="A0A3M0K2T5"/>
<dbReference type="Proteomes" id="UP000269221">
    <property type="component" value="Unassembled WGS sequence"/>
</dbReference>
<reference evidence="1 2" key="1">
    <citation type="submission" date="2018-07" db="EMBL/GenBank/DDBJ databases">
        <title>A high quality draft genome assembly of the barn swallow (H. rustica rustica).</title>
        <authorList>
            <person name="Formenti G."/>
            <person name="Chiara M."/>
            <person name="Poveda L."/>
            <person name="Francoijs K.-J."/>
            <person name="Bonisoli-Alquati A."/>
            <person name="Canova L."/>
            <person name="Gianfranceschi L."/>
            <person name="Horner D.S."/>
            <person name="Saino N."/>
        </authorList>
    </citation>
    <scope>NUCLEOTIDE SEQUENCE [LARGE SCALE GENOMIC DNA]</scope>
    <source>
        <strain evidence="1">Chelidonia</strain>
        <tissue evidence="1">Blood</tissue>
    </source>
</reference>
<evidence type="ECO:0000313" key="2">
    <source>
        <dbReference type="Proteomes" id="UP000269221"/>
    </source>
</evidence>
<dbReference type="OrthoDB" id="276744at2759"/>
<sequence>MLERVQRRATRLVRGLEHKPYEERLKELGLFSLEKRRLRGDLITLYNFLKGGCRQDWCNDHFPREPVPDANHPFGEEPFSDLNHPGTIADHSGLVTLHQREEIIVCPFLARGGEYRDRLCEKMPGCGGILLCQTEFSDGPKTDLLVVKAELGSDAVAPLW</sequence>
<accession>A0A3M0K2T5</accession>
<proteinExistence type="predicted"/>
<dbReference type="EMBL" id="QRBI01000120">
    <property type="protein sequence ID" value="RMC07348.1"/>
    <property type="molecule type" value="Genomic_DNA"/>
</dbReference>
<evidence type="ECO:0000313" key="1">
    <source>
        <dbReference type="EMBL" id="RMC07348.1"/>
    </source>
</evidence>
<organism evidence="1 2">
    <name type="scientific">Hirundo rustica rustica</name>
    <dbReference type="NCBI Taxonomy" id="333673"/>
    <lineage>
        <taxon>Eukaryota</taxon>
        <taxon>Metazoa</taxon>
        <taxon>Chordata</taxon>
        <taxon>Craniata</taxon>
        <taxon>Vertebrata</taxon>
        <taxon>Euteleostomi</taxon>
        <taxon>Archelosauria</taxon>
        <taxon>Archosauria</taxon>
        <taxon>Dinosauria</taxon>
        <taxon>Saurischia</taxon>
        <taxon>Theropoda</taxon>
        <taxon>Coelurosauria</taxon>
        <taxon>Aves</taxon>
        <taxon>Neognathae</taxon>
        <taxon>Neoaves</taxon>
        <taxon>Telluraves</taxon>
        <taxon>Australaves</taxon>
        <taxon>Passeriformes</taxon>
        <taxon>Sylvioidea</taxon>
        <taxon>Hirundinidae</taxon>
        <taxon>Hirundo</taxon>
    </lineage>
</organism>
<name>A0A3M0K2T5_HIRRU</name>
<keyword evidence="2" id="KW-1185">Reference proteome</keyword>
<protein>
    <submittedName>
        <fullName evidence="1">Uncharacterized protein</fullName>
    </submittedName>
</protein>
<dbReference type="STRING" id="333673.A0A3M0K2T5"/>